<protein>
    <submittedName>
        <fullName evidence="1">Uncharacterized protein</fullName>
    </submittedName>
</protein>
<name>A0ACB8RPC1_9AGAM</name>
<sequence length="329" mass="36732">MLRLAKNPHDAVAPVYTDDELATIFPASPNLDMTTVRARLAAAWTSSNTRAILSWDAQVAADEAAINREAALSRQAFSALALNTLRKFHYVELDYFTETGLKRFHAVACAARANWDDTRMSRYIPRADHDLPWDDFFGAIPGLLRTMEAVGWGAPHILALRTFFDIVRSHGLRRRDPVHGEHILLQFACEPQYLWLASMGMLGSYNIARWTEEALLGFAHEYYAELRDDMLSELEQRMAELDQQRAQYVDFYSPATTDESNWSSVSAHATSSSPGISPSALFPHHLDPASAPRDASQRLPPTNVTVMTARICPGLRGAPAPHAEAHIYN</sequence>
<comment type="caution">
    <text evidence="1">The sequence shown here is derived from an EMBL/GenBank/DDBJ whole genome shotgun (WGS) entry which is preliminary data.</text>
</comment>
<evidence type="ECO:0000313" key="2">
    <source>
        <dbReference type="Proteomes" id="UP000814033"/>
    </source>
</evidence>
<keyword evidence="2" id="KW-1185">Reference proteome</keyword>
<accession>A0ACB8RPC1</accession>
<organism evidence="1 2">
    <name type="scientific">Auriscalpium vulgare</name>
    <dbReference type="NCBI Taxonomy" id="40419"/>
    <lineage>
        <taxon>Eukaryota</taxon>
        <taxon>Fungi</taxon>
        <taxon>Dikarya</taxon>
        <taxon>Basidiomycota</taxon>
        <taxon>Agaricomycotina</taxon>
        <taxon>Agaricomycetes</taxon>
        <taxon>Russulales</taxon>
        <taxon>Auriscalpiaceae</taxon>
        <taxon>Auriscalpium</taxon>
    </lineage>
</organism>
<dbReference type="EMBL" id="MU275948">
    <property type="protein sequence ID" value="KAI0045546.1"/>
    <property type="molecule type" value="Genomic_DNA"/>
</dbReference>
<gene>
    <name evidence="1" type="ORF">FA95DRAFT_1607583</name>
</gene>
<reference evidence="1" key="1">
    <citation type="submission" date="2021-02" db="EMBL/GenBank/DDBJ databases">
        <authorList>
            <consortium name="DOE Joint Genome Institute"/>
            <person name="Ahrendt S."/>
            <person name="Looney B.P."/>
            <person name="Miyauchi S."/>
            <person name="Morin E."/>
            <person name="Drula E."/>
            <person name="Courty P.E."/>
            <person name="Chicoki N."/>
            <person name="Fauchery L."/>
            <person name="Kohler A."/>
            <person name="Kuo A."/>
            <person name="Labutti K."/>
            <person name="Pangilinan J."/>
            <person name="Lipzen A."/>
            <person name="Riley R."/>
            <person name="Andreopoulos W."/>
            <person name="He G."/>
            <person name="Johnson J."/>
            <person name="Barry K.W."/>
            <person name="Grigoriev I.V."/>
            <person name="Nagy L."/>
            <person name="Hibbett D."/>
            <person name="Henrissat B."/>
            <person name="Matheny P.B."/>
            <person name="Labbe J."/>
            <person name="Martin F."/>
        </authorList>
    </citation>
    <scope>NUCLEOTIDE SEQUENCE</scope>
    <source>
        <strain evidence="1">FP105234-sp</strain>
    </source>
</reference>
<reference evidence="1" key="2">
    <citation type="journal article" date="2022" name="New Phytol.">
        <title>Evolutionary transition to the ectomycorrhizal habit in the genomes of a hyperdiverse lineage of mushroom-forming fungi.</title>
        <authorList>
            <person name="Looney B."/>
            <person name="Miyauchi S."/>
            <person name="Morin E."/>
            <person name="Drula E."/>
            <person name="Courty P.E."/>
            <person name="Kohler A."/>
            <person name="Kuo A."/>
            <person name="LaButti K."/>
            <person name="Pangilinan J."/>
            <person name="Lipzen A."/>
            <person name="Riley R."/>
            <person name="Andreopoulos W."/>
            <person name="He G."/>
            <person name="Johnson J."/>
            <person name="Nolan M."/>
            <person name="Tritt A."/>
            <person name="Barry K.W."/>
            <person name="Grigoriev I.V."/>
            <person name="Nagy L.G."/>
            <person name="Hibbett D."/>
            <person name="Henrissat B."/>
            <person name="Matheny P.B."/>
            <person name="Labbe J."/>
            <person name="Martin F.M."/>
        </authorList>
    </citation>
    <scope>NUCLEOTIDE SEQUENCE</scope>
    <source>
        <strain evidence="1">FP105234-sp</strain>
    </source>
</reference>
<proteinExistence type="predicted"/>
<dbReference type="Proteomes" id="UP000814033">
    <property type="component" value="Unassembled WGS sequence"/>
</dbReference>
<evidence type="ECO:0000313" key="1">
    <source>
        <dbReference type="EMBL" id="KAI0045546.1"/>
    </source>
</evidence>